<protein>
    <submittedName>
        <fullName evidence="1">Uncharacterized protein</fullName>
    </submittedName>
</protein>
<keyword evidence="2" id="KW-1185">Reference proteome</keyword>
<name>A0A8H4ASV8_GIGMA</name>
<dbReference type="OrthoDB" id="2410424at2759"/>
<proteinExistence type="predicted"/>
<dbReference type="Proteomes" id="UP000439903">
    <property type="component" value="Unassembled WGS sequence"/>
</dbReference>
<evidence type="ECO:0000313" key="1">
    <source>
        <dbReference type="EMBL" id="KAF0529736.1"/>
    </source>
</evidence>
<reference evidence="1 2" key="1">
    <citation type="journal article" date="2019" name="Environ. Microbiol.">
        <title>At the nexus of three kingdoms: the genome of the mycorrhizal fungus Gigaspora margarita provides insights into plant, endobacterial and fungal interactions.</title>
        <authorList>
            <person name="Venice F."/>
            <person name="Ghignone S."/>
            <person name="Salvioli di Fossalunga A."/>
            <person name="Amselem J."/>
            <person name="Novero M."/>
            <person name="Xianan X."/>
            <person name="Sedzielewska Toro K."/>
            <person name="Morin E."/>
            <person name="Lipzen A."/>
            <person name="Grigoriev I.V."/>
            <person name="Henrissat B."/>
            <person name="Martin F.M."/>
            <person name="Bonfante P."/>
        </authorList>
    </citation>
    <scope>NUCLEOTIDE SEQUENCE [LARGE SCALE GENOMIC DNA]</scope>
    <source>
        <strain evidence="1 2">BEG34</strain>
    </source>
</reference>
<evidence type="ECO:0000313" key="2">
    <source>
        <dbReference type="Proteomes" id="UP000439903"/>
    </source>
</evidence>
<dbReference type="AlphaFoldDB" id="A0A8H4ASV8"/>
<gene>
    <name evidence="1" type="ORF">F8M41_012625</name>
</gene>
<comment type="caution">
    <text evidence="1">The sequence shown here is derived from an EMBL/GenBank/DDBJ whole genome shotgun (WGS) entry which is preliminary data.</text>
</comment>
<accession>A0A8H4ASV8</accession>
<organism evidence="1 2">
    <name type="scientific">Gigaspora margarita</name>
    <dbReference type="NCBI Taxonomy" id="4874"/>
    <lineage>
        <taxon>Eukaryota</taxon>
        <taxon>Fungi</taxon>
        <taxon>Fungi incertae sedis</taxon>
        <taxon>Mucoromycota</taxon>
        <taxon>Glomeromycotina</taxon>
        <taxon>Glomeromycetes</taxon>
        <taxon>Diversisporales</taxon>
        <taxon>Gigasporaceae</taxon>
        <taxon>Gigaspora</taxon>
    </lineage>
</organism>
<dbReference type="EMBL" id="WTPW01000257">
    <property type="protein sequence ID" value="KAF0529736.1"/>
    <property type="molecule type" value="Genomic_DNA"/>
</dbReference>
<sequence length="689" mass="75984">MIIIKILHIITCALLLPLLTFSLRTLTYAESNLFPVEFETTTDGTAVIRLQQRLPNSQCAESRIIMRYILPNGILVSNDIDFNFDPINFCPVDKIEIHPLIGNFILVLYLNSTNPGSTGNNILVQYAAMIINQDGKVIQNNLPLLSPPFMSNTSVKTKTVSNSNGDFLWTFKPDNNDSITYAKFTLQKLNTAIIDPTAPPIFTMSTSGIFHIPNNLNFQLQNYTTFSTFYGHFAIVFTTGYSTSTSTTSQLFVYCTFLIAETNNLINPLLIYNTTTLLSSLEIMKCGESSFEGTTFKCLLTTTQSNSNSISRVQVSFLLTGFVTEIISIPIGNTSSNSIKTIFFDPLYYGGYLQRIYLNSNEIIGNIFDIKGNLKGNWDLSFTNLNFSNMIINGGTNGIDGGVGVFRNNSVILVLGDGGNGLTWSVVTTDLVKIYTPNQSLINPNIESTSLPINTTIPLDTSTISITFNKPISLSNGNISIFQFISSINNSNNGVLLRQTFSGTSKFCSLDSSKTVITIPILQSTFNQPKAVYFIKIDDGFVRNKATDMALIGVVDGFWTVLTLDYSDNFSSTATALLKLSNDLFNTLATNSPQLLPQFLSQLSQITPVSLSRLSFPSSFKFISINSTQNGLRIPIIIGTERSGEMRSARVISDLNVLIRNRDISPIGIMNLTAGIDKDFGVQWNCKYL</sequence>